<dbReference type="PANTHER" id="PTHR33376">
    <property type="match status" value="1"/>
</dbReference>
<proteinExistence type="predicted"/>
<dbReference type="AlphaFoldDB" id="A0A7W8QS49"/>
<sequence length="364" mass="38246">MADGRIDPPRGRAAPWAGLAAVLLAATGCAGPPGPPGDGIRLVLGDSYPVGHPISEHGAEYFMHRATELTGGRVTFDYLPSEQIGTASDLIDLAGSGAVDMASVAPAYVTSKLPLSGVADLPGLVGDACEGALAAEPLMEPGGVLYDEELSERRIRPLVIGVIPSYEIMTGTEEVVVPEDAAGMMLRSSGGTIDATVSALGGSPVSMPAPEMYEAISRGTVDGTALAPMSAEPYRLDEAAGHSTLGAEVGSFINTYSIGDAAWERLDPGTRDALVEAGHDTTRHLCRALQEENEASRKRLEEGGLEFHRLTGEEKAAWQEVLAPARQTWAEDMESIGRPGERALSAMEAELERVREEQADDGQE</sequence>
<keyword evidence="1" id="KW-0732">Signal</keyword>
<evidence type="ECO:0000313" key="3">
    <source>
        <dbReference type="Proteomes" id="UP000572635"/>
    </source>
</evidence>
<dbReference type="RefSeq" id="WP_184398295.1">
    <property type="nucleotide sequence ID" value="NZ_BAAAJD010000080.1"/>
</dbReference>
<dbReference type="EMBL" id="JACHDB010000002">
    <property type="protein sequence ID" value="MBB5435466.1"/>
    <property type="molecule type" value="Genomic_DNA"/>
</dbReference>
<reference evidence="2 3" key="1">
    <citation type="submission" date="2020-08" db="EMBL/GenBank/DDBJ databases">
        <title>Sequencing the genomes of 1000 actinobacteria strains.</title>
        <authorList>
            <person name="Klenk H.-P."/>
        </authorList>
    </citation>
    <scope>NUCLEOTIDE SEQUENCE [LARGE SCALE GENOMIC DNA]</scope>
    <source>
        <strain evidence="2 3">DSM 44551</strain>
    </source>
</reference>
<dbReference type="NCBIfam" id="NF037995">
    <property type="entry name" value="TRAP_S1"/>
    <property type="match status" value="1"/>
</dbReference>
<name>A0A7W8QS49_9ACTN</name>
<comment type="caution">
    <text evidence="2">The sequence shown here is derived from an EMBL/GenBank/DDBJ whole genome shotgun (WGS) entry which is preliminary data.</text>
</comment>
<dbReference type="GO" id="GO:0055085">
    <property type="term" value="P:transmembrane transport"/>
    <property type="evidence" value="ECO:0007669"/>
    <property type="project" value="InterPro"/>
</dbReference>
<dbReference type="Proteomes" id="UP000572635">
    <property type="component" value="Unassembled WGS sequence"/>
</dbReference>
<organism evidence="2 3">
    <name type="scientific">Nocardiopsis composta</name>
    <dbReference type="NCBI Taxonomy" id="157465"/>
    <lineage>
        <taxon>Bacteria</taxon>
        <taxon>Bacillati</taxon>
        <taxon>Actinomycetota</taxon>
        <taxon>Actinomycetes</taxon>
        <taxon>Streptosporangiales</taxon>
        <taxon>Nocardiopsidaceae</taxon>
        <taxon>Nocardiopsis</taxon>
    </lineage>
</organism>
<dbReference type="Gene3D" id="3.40.190.170">
    <property type="entry name" value="Bacterial extracellular solute-binding protein, family 7"/>
    <property type="match status" value="1"/>
</dbReference>
<dbReference type="PANTHER" id="PTHR33376:SF15">
    <property type="entry name" value="BLL6794 PROTEIN"/>
    <property type="match status" value="1"/>
</dbReference>
<accession>A0A7W8QS49</accession>
<keyword evidence="3" id="KW-1185">Reference proteome</keyword>
<dbReference type="CDD" id="cd13601">
    <property type="entry name" value="PBP2_TRAP_DctP1_3_4_like"/>
    <property type="match status" value="1"/>
</dbReference>
<dbReference type="InterPro" id="IPR038404">
    <property type="entry name" value="TRAP_DctP_sf"/>
</dbReference>
<evidence type="ECO:0000313" key="2">
    <source>
        <dbReference type="EMBL" id="MBB5435466.1"/>
    </source>
</evidence>
<evidence type="ECO:0000256" key="1">
    <source>
        <dbReference type="ARBA" id="ARBA00022729"/>
    </source>
</evidence>
<dbReference type="PROSITE" id="PS51257">
    <property type="entry name" value="PROKAR_LIPOPROTEIN"/>
    <property type="match status" value="1"/>
</dbReference>
<dbReference type="Pfam" id="PF03480">
    <property type="entry name" value="DctP"/>
    <property type="match status" value="1"/>
</dbReference>
<dbReference type="InterPro" id="IPR018389">
    <property type="entry name" value="DctP_fam"/>
</dbReference>
<protein>
    <submittedName>
        <fullName evidence="2">TRAP-type C4-dicarboxylate transport system substrate-binding protein</fullName>
    </submittedName>
</protein>
<gene>
    <name evidence="2" type="ORF">HDA36_005614</name>
</gene>